<keyword evidence="3" id="KW-0540">Nuclease</keyword>
<evidence type="ECO:0000259" key="8">
    <source>
        <dbReference type="PROSITE" id="PS50994"/>
    </source>
</evidence>
<dbReference type="GO" id="GO:0015074">
    <property type="term" value="P:DNA integration"/>
    <property type="evidence" value="ECO:0007669"/>
    <property type="project" value="InterPro"/>
</dbReference>
<feature type="region of interest" description="Disordered" evidence="7">
    <location>
        <begin position="879"/>
        <end position="898"/>
    </location>
</feature>
<evidence type="ECO:0000256" key="2">
    <source>
        <dbReference type="ARBA" id="ARBA00022695"/>
    </source>
</evidence>
<keyword evidence="9" id="KW-1185">Reference proteome</keyword>
<dbReference type="STRING" id="70415.A0A5S6QB96"/>
<dbReference type="InterPro" id="IPR050951">
    <property type="entry name" value="Retrovirus_Pol_polyprotein"/>
</dbReference>
<keyword evidence="1" id="KW-0808">Transferase</keyword>
<dbReference type="Pfam" id="PF13456">
    <property type="entry name" value="RVT_3"/>
    <property type="match status" value="1"/>
</dbReference>
<evidence type="ECO:0000313" key="9">
    <source>
        <dbReference type="Proteomes" id="UP000046395"/>
    </source>
</evidence>
<dbReference type="InterPro" id="IPR055475">
    <property type="entry name" value="DUF7047"/>
</dbReference>
<evidence type="ECO:0000256" key="3">
    <source>
        <dbReference type="ARBA" id="ARBA00022722"/>
    </source>
</evidence>
<proteinExistence type="predicted"/>
<dbReference type="GO" id="GO:0004523">
    <property type="term" value="F:RNA-DNA hybrid ribonuclease activity"/>
    <property type="evidence" value="ECO:0007669"/>
    <property type="project" value="InterPro"/>
</dbReference>
<dbReference type="InterPro" id="IPR043502">
    <property type="entry name" value="DNA/RNA_pol_sf"/>
</dbReference>
<keyword evidence="6" id="KW-0695">RNA-directed DNA polymerase</keyword>
<accession>A0A5S6QB96</accession>
<evidence type="ECO:0000256" key="6">
    <source>
        <dbReference type="ARBA" id="ARBA00022918"/>
    </source>
</evidence>
<dbReference type="InterPro" id="IPR012337">
    <property type="entry name" value="RNaseH-like_sf"/>
</dbReference>
<evidence type="ECO:0000256" key="4">
    <source>
        <dbReference type="ARBA" id="ARBA00022759"/>
    </source>
</evidence>
<dbReference type="InterPro" id="IPR001969">
    <property type="entry name" value="Aspartic_peptidase_AS"/>
</dbReference>
<dbReference type="Gene3D" id="3.30.420.10">
    <property type="entry name" value="Ribonuclease H-like superfamily/Ribonuclease H"/>
    <property type="match status" value="2"/>
</dbReference>
<dbReference type="GO" id="GO:0042575">
    <property type="term" value="C:DNA polymerase complex"/>
    <property type="evidence" value="ECO:0007669"/>
    <property type="project" value="UniProtKB-ARBA"/>
</dbReference>
<evidence type="ECO:0000256" key="7">
    <source>
        <dbReference type="SAM" id="MobiDB-lite"/>
    </source>
</evidence>
<name>A0A5S6QB96_TRIMR</name>
<feature type="compositionally biased region" description="Polar residues" evidence="7">
    <location>
        <begin position="912"/>
        <end position="922"/>
    </location>
</feature>
<dbReference type="Proteomes" id="UP000046395">
    <property type="component" value="Unassembled WGS sequence"/>
</dbReference>
<dbReference type="Pfam" id="PF00078">
    <property type="entry name" value="RVT_1"/>
    <property type="match status" value="1"/>
</dbReference>
<keyword evidence="4" id="KW-0255">Endonuclease</keyword>
<evidence type="ECO:0000313" key="10">
    <source>
        <dbReference type="WBParaSite" id="TMUE_1000004591.1"/>
    </source>
</evidence>
<evidence type="ECO:0000256" key="1">
    <source>
        <dbReference type="ARBA" id="ARBA00022679"/>
    </source>
</evidence>
<dbReference type="GO" id="GO:0003676">
    <property type="term" value="F:nucleic acid binding"/>
    <property type="evidence" value="ECO:0007669"/>
    <property type="project" value="InterPro"/>
</dbReference>
<dbReference type="CDD" id="cd00303">
    <property type="entry name" value="retropepsin_like"/>
    <property type="match status" value="1"/>
</dbReference>
<dbReference type="PANTHER" id="PTHR37984">
    <property type="entry name" value="PROTEIN CBG26694"/>
    <property type="match status" value="1"/>
</dbReference>
<dbReference type="InterPro" id="IPR036397">
    <property type="entry name" value="RNaseH_sf"/>
</dbReference>
<dbReference type="PROSITE" id="PS50994">
    <property type="entry name" value="INTEGRASE"/>
    <property type="match status" value="1"/>
</dbReference>
<protein>
    <submittedName>
        <fullName evidence="10">Integrase catalytic domain-containing protein</fullName>
    </submittedName>
</protein>
<dbReference type="InterPro" id="IPR002156">
    <property type="entry name" value="RNaseH_domain"/>
</dbReference>
<dbReference type="WBParaSite" id="TMUE_1000004591.1">
    <property type="protein sequence ID" value="TMUE_1000004591.1"/>
    <property type="gene ID" value="WBGene00299021"/>
</dbReference>
<dbReference type="GO" id="GO:0003964">
    <property type="term" value="F:RNA-directed DNA polymerase activity"/>
    <property type="evidence" value="ECO:0007669"/>
    <property type="project" value="UniProtKB-KW"/>
</dbReference>
<dbReference type="InterPro" id="IPR000477">
    <property type="entry name" value="RT_dom"/>
</dbReference>
<dbReference type="AlphaFoldDB" id="A0A5S6QB96"/>
<dbReference type="Gene3D" id="3.10.10.10">
    <property type="entry name" value="HIV Type 1 Reverse Transcriptase, subunit A, domain 1"/>
    <property type="match status" value="1"/>
</dbReference>
<reference evidence="10" key="1">
    <citation type="submission" date="2019-12" db="UniProtKB">
        <authorList>
            <consortium name="WormBaseParasite"/>
        </authorList>
    </citation>
    <scope>IDENTIFICATION</scope>
</reference>
<dbReference type="PANTHER" id="PTHR37984:SF5">
    <property type="entry name" value="PROTEIN NYNRIN-LIKE"/>
    <property type="match status" value="1"/>
</dbReference>
<keyword evidence="2" id="KW-0548">Nucleotidyltransferase</keyword>
<feature type="region of interest" description="Disordered" evidence="7">
    <location>
        <begin position="912"/>
        <end position="945"/>
    </location>
</feature>
<dbReference type="Pfam" id="PF23088">
    <property type="entry name" value="DUF7047"/>
    <property type="match status" value="1"/>
</dbReference>
<feature type="domain" description="Integrase catalytic" evidence="8">
    <location>
        <begin position="655"/>
        <end position="776"/>
    </location>
</feature>
<dbReference type="Gene3D" id="3.30.70.270">
    <property type="match status" value="1"/>
</dbReference>
<dbReference type="GO" id="GO:0004190">
    <property type="term" value="F:aspartic-type endopeptidase activity"/>
    <property type="evidence" value="ECO:0007669"/>
    <property type="project" value="InterPro"/>
</dbReference>
<keyword evidence="5" id="KW-0378">Hydrolase</keyword>
<dbReference type="SUPFAM" id="SSF53098">
    <property type="entry name" value="Ribonuclease H-like"/>
    <property type="match status" value="2"/>
</dbReference>
<dbReference type="InterPro" id="IPR001584">
    <property type="entry name" value="Integrase_cat-core"/>
</dbReference>
<dbReference type="PROSITE" id="PS00141">
    <property type="entry name" value="ASP_PROTEASE"/>
    <property type="match status" value="1"/>
</dbReference>
<dbReference type="InterPro" id="IPR043128">
    <property type="entry name" value="Rev_trsase/Diguanyl_cyclase"/>
</dbReference>
<dbReference type="SUPFAM" id="SSF56672">
    <property type="entry name" value="DNA/RNA polymerases"/>
    <property type="match status" value="1"/>
</dbReference>
<organism evidence="9 10">
    <name type="scientific">Trichuris muris</name>
    <name type="common">Mouse whipworm</name>
    <dbReference type="NCBI Taxonomy" id="70415"/>
    <lineage>
        <taxon>Eukaryota</taxon>
        <taxon>Metazoa</taxon>
        <taxon>Ecdysozoa</taxon>
        <taxon>Nematoda</taxon>
        <taxon>Enoplea</taxon>
        <taxon>Dorylaimia</taxon>
        <taxon>Trichinellida</taxon>
        <taxon>Trichuridae</taxon>
        <taxon>Trichuris</taxon>
    </lineage>
</organism>
<dbReference type="GO" id="GO:0006508">
    <property type="term" value="P:proteolysis"/>
    <property type="evidence" value="ECO:0007669"/>
    <property type="project" value="InterPro"/>
</dbReference>
<sequence length="945" mass="105986">MEVDGVRRTVLVDTGSSKCIICSSCCSNWRKIPVNITAVNGSELRCEGQGAVDLRPNGGGRATVEVIVTDSKPLGFDFILGMNGIIALGGVTVESRRRVRFGTESTEVCAADVAPIKLEQRDFTATFCPAKRTWSMRWKWTNGTKPDVLKNRVQEYSLTHEARASYEEELGKWISNGWLVPYDLIKHGPVKGLIPLMAVTQRNKKSVRPVMDFRELNSYIEAFTASSDICAQKLRDWRRQGANVTMLDLKRAYLQIHVDESLWPYQTVVHKGRRYCLTRLGFGLNIAPLVMKAVLSCALSQNANVQEGTSAYVDDILVNEDVVKASDVVRHLAEFGLTCKAPARVADGARVLGLKVWGENGNLYWKRDGDLSKVPESLTRRSVFSYCGRLLGHYPVCGWLRVAAAFAKRKANDFSTSWDGAISDDRLKVLLHEIAAKVESQDPVRGRWDVSGDRARVWVDASSLALGVVVETNSCVVEDAAWLRPNDAGHINMAELDALLKGLNVALSWDMRRIELMTDSSTVHRWMSDALSGKARLKTKAASEMLIRRRISTVLALVKEYGLEVTINLVRSANNKADSLTRVPRRWMASFANDAAAACVAVGLPDIKSLIARTHHEAGHPGINRTLFFARRISPLVTRRQVRDVVASCDVCRSIDPAPVRWEHGTLEVQEVWHRLAMDITHCSGRPYLTVIDCGPSRLAIWRPLKLQSSGEIIEQLESIFLERGAPVELLADNDTAFRSNLFKQFIIRWGTRIRFRCAYVPSGNGIIERCHRSVKVIAARKGCPVSEAVYLYNSMPRDDHSASSSPFDTVYRYHVRLRQIEQPPEEGQSENNSYVEGDAVWVKPPGVRCDSRFQKGTVTGILSRQSVIVDGIPRHVRDLRQRSTSEEQQDESSQRLDEEELVICFPRQEVAQQNQFDQQPEPTAEGPRRSTRIRRPRVRDCCDP</sequence>
<evidence type="ECO:0000256" key="5">
    <source>
        <dbReference type="ARBA" id="ARBA00022801"/>
    </source>
</evidence>